<dbReference type="Gene3D" id="3.30.420.10">
    <property type="entry name" value="Ribonuclease H-like superfamily/Ribonuclease H"/>
    <property type="match status" value="1"/>
</dbReference>
<sequence>MEIITYESKEIIALPEEIKNTIKNNSYCFFDIETTGFNRYKNKVMLIGILYPTYKGSKIIQFFSENLNDEKEMLIKFIGFISKFKYLISFNGDTFDIPFLNSRIKSNSIDYTISKSNNIDLLKTARKNKELLNLENCKLKTLEKRLGIKRNDIISGKDSIDLYYDYIKTKDEKIKSIILGHNHDDIYYLPKILEIYNLIKRKSNINFIHTFRNNKVEFSTDLRNIDLNEETLSICGSSNYLDLNDQIYYRDNYSFRWQVKNGLFSLNISLKKGKLSTGKYCYYLDQDKCDLSLNLTDQTKYNLPSHLIIIKDDKKIIYENLTMLFQSIMNGILNKLTK</sequence>
<accession>A0A845QZ84</accession>
<comment type="caution">
    <text evidence="2">The sequence shown here is derived from an EMBL/GenBank/DDBJ whole genome shotgun (WGS) entry which is preliminary data.</text>
</comment>
<dbReference type="InterPro" id="IPR038720">
    <property type="entry name" value="YprB_RNase_H-like_dom"/>
</dbReference>
<name>A0A845QZ84_9CLOT</name>
<dbReference type="PANTHER" id="PTHR38462:SF1">
    <property type="entry name" value="YPRB RIBONUCLEASE H-LIKE DOMAIN-CONTAINING PROTEIN"/>
    <property type="match status" value="1"/>
</dbReference>
<dbReference type="Pfam" id="PF13482">
    <property type="entry name" value="RNase_H_2"/>
    <property type="match status" value="1"/>
</dbReference>
<evidence type="ECO:0000313" key="3">
    <source>
        <dbReference type="Proteomes" id="UP000467132"/>
    </source>
</evidence>
<dbReference type="OrthoDB" id="9790530at2"/>
<dbReference type="PANTHER" id="PTHR38462">
    <property type="entry name" value="EXONUCLEASE-LIKE PROTEIN"/>
    <property type="match status" value="1"/>
</dbReference>
<evidence type="ECO:0000259" key="1">
    <source>
        <dbReference type="Pfam" id="PF13482"/>
    </source>
</evidence>
<dbReference type="AlphaFoldDB" id="A0A845QZ84"/>
<feature type="domain" description="YprB ribonuclease H-like" evidence="1">
    <location>
        <begin position="28"/>
        <end position="194"/>
    </location>
</feature>
<protein>
    <recommendedName>
        <fullName evidence="1">YprB ribonuclease H-like domain-containing protein</fullName>
    </recommendedName>
</protein>
<organism evidence="2 3">
    <name type="scientific">Senegalia massiliensis</name>
    <dbReference type="NCBI Taxonomy" id="1720316"/>
    <lineage>
        <taxon>Bacteria</taxon>
        <taxon>Bacillati</taxon>
        <taxon>Bacillota</taxon>
        <taxon>Clostridia</taxon>
        <taxon>Eubacteriales</taxon>
        <taxon>Clostridiaceae</taxon>
        <taxon>Senegalia</taxon>
    </lineage>
</organism>
<evidence type="ECO:0000313" key="2">
    <source>
        <dbReference type="EMBL" id="NBI06816.1"/>
    </source>
</evidence>
<keyword evidence="3" id="KW-1185">Reference proteome</keyword>
<proteinExistence type="predicted"/>
<gene>
    <name evidence="2" type="ORF">D3Z33_08065</name>
</gene>
<dbReference type="RefSeq" id="WP_160197285.1">
    <property type="nucleotide sequence ID" value="NZ_QXXA01000007.1"/>
</dbReference>
<reference evidence="2 3" key="1">
    <citation type="submission" date="2018-08" db="EMBL/GenBank/DDBJ databases">
        <title>Murine metabolic-syndrome-specific gut microbial biobank.</title>
        <authorList>
            <person name="Liu C."/>
        </authorList>
    </citation>
    <scope>NUCLEOTIDE SEQUENCE [LARGE SCALE GENOMIC DNA]</scope>
    <source>
        <strain evidence="2 3">583</strain>
    </source>
</reference>
<dbReference type="InterPro" id="IPR012337">
    <property type="entry name" value="RNaseH-like_sf"/>
</dbReference>
<dbReference type="GO" id="GO:0003676">
    <property type="term" value="F:nucleic acid binding"/>
    <property type="evidence" value="ECO:0007669"/>
    <property type="project" value="InterPro"/>
</dbReference>
<dbReference type="InterPro" id="IPR036397">
    <property type="entry name" value="RNaseH_sf"/>
</dbReference>
<dbReference type="SUPFAM" id="SSF53098">
    <property type="entry name" value="Ribonuclease H-like"/>
    <property type="match status" value="1"/>
</dbReference>
<dbReference type="Proteomes" id="UP000467132">
    <property type="component" value="Unassembled WGS sequence"/>
</dbReference>
<dbReference type="EMBL" id="QXXA01000007">
    <property type="protein sequence ID" value="NBI06816.1"/>
    <property type="molecule type" value="Genomic_DNA"/>
</dbReference>